<dbReference type="GO" id="GO:0009116">
    <property type="term" value="P:nucleoside metabolic process"/>
    <property type="evidence" value="ECO:0007669"/>
    <property type="project" value="InterPro"/>
</dbReference>
<dbReference type="AlphaFoldDB" id="A0A4U7B9C7"/>
<dbReference type="SUPFAM" id="SSF53167">
    <property type="entry name" value="Purine and uridine phosphorylases"/>
    <property type="match status" value="1"/>
</dbReference>
<dbReference type="GO" id="GO:0003824">
    <property type="term" value="F:catalytic activity"/>
    <property type="evidence" value="ECO:0007669"/>
    <property type="project" value="InterPro"/>
</dbReference>
<evidence type="ECO:0000313" key="3">
    <source>
        <dbReference type="Proteomes" id="UP000308133"/>
    </source>
</evidence>
<organism evidence="2 3">
    <name type="scientific">Elsinoe australis</name>
    <dbReference type="NCBI Taxonomy" id="40998"/>
    <lineage>
        <taxon>Eukaryota</taxon>
        <taxon>Fungi</taxon>
        <taxon>Dikarya</taxon>
        <taxon>Ascomycota</taxon>
        <taxon>Pezizomycotina</taxon>
        <taxon>Dothideomycetes</taxon>
        <taxon>Dothideomycetidae</taxon>
        <taxon>Myriangiales</taxon>
        <taxon>Elsinoaceae</taxon>
        <taxon>Elsinoe</taxon>
    </lineage>
</organism>
<keyword evidence="1" id="KW-0472">Membrane</keyword>
<accession>A0A4U7B9C7</accession>
<proteinExistence type="predicted"/>
<name>A0A4U7B9C7_9PEZI</name>
<evidence type="ECO:0000313" key="2">
    <source>
        <dbReference type="EMBL" id="TKX24287.1"/>
    </source>
</evidence>
<gene>
    <name evidence="2" type="ORF">C1H76_3389</name>
</gene>
<keyword evidence="1" id="KW-1133">Transmembrane helix</keyword>
<reference evidence="2 3" key="1">
    <citation type="submission" date="2018-02" db="EMBL/GenBank/DDBJ databases">
        <title>Draft genome sequences of Elsinoe sp., causing black scab on jojoba.</title>
        <authorList>
            <person name="Stodart B."/>
            <person name="Jeffress S."/>
            <person name="Ash G."/>
            <person name="Arun Chinnappa K."/>
        </authorList>
    </citation>
    <scope>NUCLEOTIDE SEQUENCE [LARGE SCALE GENOMIC DNA]</scope>
    <source>
        <strain evidence="2 3">Hillstone_2</strain>
    </source>
</reference>
<protein>
    <submittedName>
        <fullName evidence="2">Phosphorylase-like protein 3</fullName>
    </submittedName>
</protein>
<dbReference type="EMBL" id="PTQR01000042">
    <property type="protein sequence ID" value="TKX24287.1"/>
    <property type="molecule type" value="Genomic_DNA"/>
</dbReference>
<dbReference type="Gene3D" id="3.40.50.1580">
    <property type="entry name" value="Nucleoside phosphorylase domain"/>
    <property type="match status" value="1"/>
</dbReference>
<dbReference type="Proteomes" id="UP000308133">
    <property type="component" value="Unassembled WGS sequence"/>
</dbReference>
<dbReference type="InterPro" id="IPR035994">
    <property type="entry name" value="Nucleoside_phosphorylase_sf"/>
</dbReference>
<sequence>MQLLNDHSSIRFGVMVGIAGGIPSPSNDIRLGDVVVSKPVGTSPGVVRFDMGKRIEGGELLLTGALNKPPRILMNTVNRLQSDHEMSGSDLAMHLESMFARWPRMAQHYSRPKVDDDKLYVCGSPTSRPPRDDQTPKVFYGTIGSSNAVVKDRHLRDTLRDQNILCVEMEAAGLMDDFPCLVVRGISDYADSYKQDGWQKYAASTAAAYTKELLLSIPPSSVENAKPAVDLVQHKDVDDFLLEDVNEIWNVPYAEPLMSIRHGDFYRVMKKECRENGMNWQNPDRKIMILPGDDSDGRKMLCLKFAHAYRSKFYAVFWLEGTTPDEIERQLVEQTQPYTNSLDWREAKAWIESLKRHWLFIVIDDHERLGQYKDYIPKSSGGLVLISSGLRWSEATLEYQRITTEAEEGRKERKEMVEVFTTVFQGILLGLVFVGLFVFLTIKVMSALVDL</sequence>
<keyword evidence="1" id="KW-0812">Transmembrane</keyword>
<feature type="transmembrane region" description="Helical" evidence="1">
    <location>
        <begin position="419"/>
        <end position="442"/>
    </location>
</feature>
<dbReference type="PANTHER" id="PTHR46082">
    <property type="entry name" value="ATP/GTP-BINDING PROTEIN-RELATED"/>
    <property type="match status" value="1"/>
</dbReference>
<comment type="caution">
    <text evidence="2">The sequence shown here is derived from an EMBL/GenBank/DDBJ whole genome shotgun (WGS) entry which is preliminary data.</text>
</comment>
<dbReference type="PANTHER" id="PTHR46082:SF11">
    <property type="entry name" value="AAA+ ATPASE DOMAIN-CONTAINING PROTEIN-RELATED"/>
    <property type="match status" value="1"/>
</dbReference>
<dbReference type="InterPro" id="IPR053137">
    <property type="entry name" value="NLR-like"/>
</dbReference>
<evidence type="ECO:0000256" key="1">
    <source>
        <dbReference type="SAM" id="Phobius"/>
    </source>
</evidence>